<reference evidence="7" key="1">
    <citation type="submission" date="2022-07" db="EMBL/GenBank/DDBJ databases">
        <title>Genetic diversity of Erwinia pyrifoliae.</title>
        <authorList>
            <person name="Park D.S."/>
            <person name="Ham H."/>
        </authorList>
    </citation>
    <scope>NUCLEOTIDE SEQUENCE</scope>
    <source>
        <strain evidence="7">CP201486</strain>
    </source>
</reference>
<dbReference type="GeneID" id="92238416"/>
<evidence type="ECO:0000259" key="6">
    <source>
        <dbReference type="PROSITE" id="PS51387"/>
    </source>
</evidence>
<comment type="similarity">
    <text evidence="2">Belongs to the oxygen-dependent FAD-linked oxidoreductase family.</text>
</comment>
<keyword evidence="5" id="KW-0560">Oxidoreductase</keyword>
<dbReference type="PANTHER" id="PTHR42973">
    <property type="entry name" value="BINDING OXIDOREDUCTASE, PUTATIVE (AFU_ORTHOLOGUE AFUA_1G17690)-RELATED"/>
    <property type="match status" value="1"/>
</dbReference>
<dbReference type="InterPro" id="IPR012951">
    <property type="entry name" value="BBE"/>
</dbReference>
<keyword evidence="8" id="KW-1185">Reference proteome</keyword>
<dbReference type="Pfam" id="PF08031">
    <property type="entry name" value="BBE"/>
    <property type="match status" value="1"/>
</dbReference>
<name>A0ABY5XA84_ERWPY</name>
<dbReference type="RefSeq" id="WP_014538481.1">
    <property type="nucleotide sequence ID" value="NZ_CP023567.1"/>
</dbReference>
<organism evidence="7 8">
    <name type="scientific">Erwinia pyrifoliae</name>
    <dbReference type="NCBI Taxonomy" id="79967"/>
    <lineage>
        <taxon>Bacteria</taxon>
        <taxon>Pseudomonadati</taxon>
        <taxon>Pseudomonadota</taxon>
        <taxon>Gammaproteobacteria</taxon>
        <taxon>Enterobacterales</taxon>
        <taxon>Erwiniaceae</taxon>
        <taxon>Erwinia</taxon>
    </lineage>
</organism>
<dbReference type="InterPro" id="IPR006094">
    <property type="entry name" value="Oxid_FAD_bind_N"/>
</dbReference>
<dbReference type="InterPro" id="IPR036318">
    <property type="entry name" value="FAD-bd_PCMH-like_sf"/>
</dbReference>
<dbReference type="Gene3D" id="3.40.462.20">
    <property type="match status" value="1"/>
</dbReference>
<gene>
    <name evidence="7" type="ORF">NYP84_02095</name>
</gene>
<sequence>MTIIEPHDSRYLSYITGMNQRWRASPAKILLPGNTPEAVQCIQEAVQQGQRISVRAGGNCYQDFTCHAGVEVLIDVSDMDDIAFDPDMQAIAVGAGATLSRTYEVLYRRWNVTLPGGPASGVGMGGHICGGGFGLLSRRYGLTVDHLHAIEIITVDESGKALAIIARRDPDCPNHDLWWAHAGGGGGQLGIVTKFWFRSPQALGNEPVQILPTPPSEVYLCVKVIPWEKLGKDDFIRLMRNYGRWYETHQHADRPESSLAGYLVMYQQAQGFVALLTQMDASVSNATAILGQYHRDIFEGIDGVAGFQGLSHMETPRKLPWLKSVRLLGTNSPSLADPMLRGAYKSAYMRQNFPVEQAETLYQHLSADGFSNKNAMVMVLPYGGAVNKVNADETAVSHRDSIMKILYQSLWADEQDDQKNLSWIRQIYHSTYAKTGGVPVSNEITDGCFINYPDSDLNNPELNTSGVTWAQLYFKHHYPRLQKIKSQWDPLNIFRHSQSVKLPAT</sequence>
<evidence type="ECO:0000256" key="3">
    <source>
        <dbReference type="ARBA" id="ARBA00022630"/>
    </source>
</evidence>
<dbReference type="InterPro" id="IPR016166">
    <property type="entry name" value="FAD-bd_PCMH"/>
</dbReference>
<evidence type="ECO:0000256" key="1">
    <source>
        <dbReference type="ARBA" id="ARBA00001974"/>
    </source>
</evidence>
<proteinExistence type="inferred from homology"/>
<keyword evidence="4" id="KW-0274">FAD</keyword>
<dbReference type="InterPro" id="IPR016169">
    <property type="entry name" value="FAD-bd_PCMH_sub2"/>
</dbReference>
<evidence type="ECO:0000313" key="7">
    <source>
        <dbReference type="EMBL" id="UWS34022.1"/>
    </source>
</evidence>
<evidence type="ECO:0000256" key="2">
    <source>
        <dbReference type="ARBA" id="ARBA00005466"/>
    </source>
</evidence>
<dbReference type="SUPFAM" id="SSF56176">
    <property type="entry name" value="FAD-binding/transporter-associated domain-like"/>
    <property type="match status" value="1"/>
</dbReference>
<dbReference type="InterPro" id="IPR050416">
    <property type="entry name" value="FAD-linked_Oxidoreductase"/>
</dbReference>
<dbReference type="PANTHER" id="PTHR42973:SF39">
    <property type="entry name" value="FAD-BINDING PCMH-TYPE DOMAIN-CONTAINING PROTEIN"/>
    <property type="match status" value="1"/>
</dbReference>
<dbReference type="Gene3D" id="3.30.465.10">
    <property type="match status" value="1"/>
</dbReference>
<evidence type="ECO:0000256" key="5">
    <source>
        <dbReference type="ARBA" id="ARBA00023002"/>
    </source>
</evidence>
<accession>A0ABY5XA84</accession>
<dbReference type="Proteomes" id="UP001058553">
    <property type="component" value="Chromosome"/>
</dbReference>
<evidence type="ECO:0000313" key="8">
    <source>
        <dbReference type="Proteomes" id="UP001058553"/>
    </source>
</evidence>
<keyword evidence="3" id="KW-0285">Flavoprotein</keyword>
<feature type="domain" description="FAD-binding PCMH-type" evidence="6">
    <location>
        <begin position="22"/>
        <end position="202"/>
    </location>
</feature>
<protein>
    <submittedName>
        <fullName evidence="7">FAD-binding protein</fullName>
    </submittedName>
</protein>
<dbReference type="EMBL" id="CP103445">
    <property type="protein sequence ID" value="UWS34022.1"/>
    <property type="molecule type" value="Genomic_DNA"/>
</dbReference>
<dbReference type="Pfam" id="PF01565">
    <property type="entry name" value="FAD_binding_4"/>
    <property type="match status" value="1"/>
</dbReference>
<evidence type="ECO:0000256" key="4">
    <source>
        <dbReference type="ARBA" id="ARBA00022827"/>
    </source>
</evidence>
<dbReference type="PROSITE" id="PS51387">
    <property type="entry name" value="FAD_PCMH"/>
    <property type="match status" value="1"/>
</dbReference>
<comment type="cofactor">
    <cofactor evidence="1">
        <name>FAD</name>
        <dbReference type="ChEBI" id="CHEBI:57692"/>
    </cofactor>
</comment>